<keyword evidence="7" id="KW-1185">Reference proteome</keyword>
<dbReference type="SUPFAM" id="SSF103088">
    <property type="entry name" value="OmpA-like"/>
    <property type="match status" value="1"/>
</dbReference>
<reference evidence="6 7" key="1">
    <citation type="submission" date="2020-08" db="EMBL/GenBank/DDBJ databases">
        <title>Genomic Encyclopedia of Type Strains, Phase IV (KMG-IV): sequencing the most valuable type-strain genomes for metagenomic binning, comparative biology and taxonomic classification.</title>
        <authorList>
            <person name="Goeker M."/>
        </authorList>
    </citation>
    <scope>NUCLEOTIDE SEQUENCE [LARGE SCALE GENOMIC DNA]</scope>
    <source>
        <strain evidence="6 7">DSM 16268</strain>
    </source>
</reference>
<dbReference type="InterPro" id="IPR007055">
    <property type="entry name" value="BON_dom"/>
</dbReference>
<dbReference type="RefSeq" id="WP_183851762.1">
    <property type="nucleotide sequence ID" value="NZ_JACHOO010000001.1"/>
</dbReference>
<dbReference type="EMBL" id="JACHOO010000001">
    <property type="protein sequence ID" value="MBB5751185.1"/>
    <property type="molecule type" value="Genomic_DNA"/>
</dbReference>
<evidence type="ECO:0000256" key="2">
    <source>
        <dbReference type="ARBA" id="ARBA00023136"/>
    </source>
</evidence>
<comment type="subcellular location">
    <subcellularLocation>
        <location evidence="1">Cell outer membrane</location>
    </subcellularLocation>
</comment>
<evidence type="ECO:0000259" key="5">
    <source>
        <dbReference type="PROSITE" id="PS51123"/>
    </source>
</evidence>
<evidence type="ECO:0000313" key="7">
    <source>
        <dbReference type="Proteomes" id="UP000523821"/>
    </source>
</evidence>
<protein>
    <submittedName>
        <fullName evidence="6">Outer membrane protein OmpA-like peptidoglycan-associated protein</fullName>
    </submittedName>
</protein>
<dbReference type="InterPro" id="IPR050330">
    <property type="entry name" value="Bact_OuterMem_StrucFunc"/>
</dbReference>
<dbReference type="PROSITE" id="PS51123">
    <property type="entry name" value="OMPA_2"/>
    <property type="match status" value="1"/>
</dbReference>
<dbReference type="GO" id="GO:0009279">
    <property type="term" value="C:cell outer membrane"/>
    <property type="evidence" value="ECO:0007669"/>
    <property type="project" value="UniProtKB-SubCell"/>
</dbReference>
<dbReference type="Gene3D" id="3.40.1520.20">
    <property type="match status" value="4"/>
</dbReference>
<proteinExistence type="predicted"/>
<gene>
    <name evidence="6" type="ORF">GGQ63_000228</name>
</gene>
<evidence type="ECO:0000256" key="3">
    <source>
        <dbReference type="ARBA" id="ARBA00023237"/>
    </source>
</evidence>
<evidence type="ECO:0000313" key="6">
    <source>
        <dbReference type="EMBL" id="MBB5751185.1"/>
    </source>
</evidence>
<accession>A0A7W9CSN2</accession>
<dbReference type="CDD" id="cd07185">
    <property type="entry name" value="OmpA_C-like"/>
    <property type="match status" value="1"/>
</dbReference>
<dbReference type="InterPro" id="IPR036737">
    <property type="entry name" value="OmpA-like_sf"/>
</dbReference>
<keyword evidence="2 4" id="KW-0472">Membrane</keyword>
<evidence type="ECO:0000256" key="1">
    <source>
        <dbReference type="ARBA" id="ARBA00004442"/>
    </source>
</evidence>
<dbReference type="Proteomes" id="UP000523821">
    <property type="component" value="Unassembled WGS sequence"/>
</dbReference>
<comment type="caution">
    <text evidence="6">The sequence shown here is derived from an EMBL/GenBank/DDBJ whole genome shotgun (WGS) entry which is preliminary data.</text>
</comment>
<dbReference type="PANTHER" id="PTHR30329">
    <property type="entry name" value="STATOR ELEMENT OF FLAGELLAR MOTOR COMPLEX"/>
    <property type="match status" value="1"/>
</dbReference>
<evidence type="ECO:0000256" key="4">
    <source>
        <dbReference type="PROSITE-ProRule" id="PRU00473"/>
    </source>
</evidence>
<dbReference type="InterPro" id="IPR006664">
    <property type="entry name" value="OMP_bac"/>
</dbReference>
<dbReference type="PANTHER" id="PTHR30329:SF21">
    <property type="entry name" value="LIPOPROTEIN YIAD-RELATED"/>
    <property type="match status" value="1"/>
</dbReference>
<dbReference type="AlphaFoldDB" id="A0A7W9CSN2"/>
<feature type="domain" description="OmpA-like" evidence="5">
    <location>
        <begin position="594"/>
        <end position="710"/>
    </location>
</feature>
<dbReference type="Gene3D" id="3.30.1330.60">
    <property type="entry name" value="OmpA-like domain"/>
    <property type="match status" value="1"/>
</dbReference>
<name>A0A7W9CSN2_9HYPH</name>
<dbReference type="InterPro" id="IPR006665">
    <property type="entry name" value="OmpA-like"/>
</dbReference>
<keyword evidence="3" id="KW-0998">Cell outer membrane</keyword>
<dbReference type="PRINTS" id="PR01021">
    <property type="entry name" value="OMPADOMAIN"/>
</dbReference>
<sequence length="710" mass="74771">MPWRQWLRSGTVIVTLLTLVALLATLRGIESDLARRVDGALVVDGQGWATAEVSGRVVTVMGTAPTVLAQRLAQESAQRVWGVAEAIDGTGLIPLERPYSWRATRGQTELRIGGFAPSEEARRSILAAAALRLPDVALIDEMKLARGQPSGFLVLVDYTFRRLAELSEGTVTLTDTRLSVDGTAADEAAYAEIQTALAGPLPSEATLTGLRILPPHADSFRWEARYDGKAVTIDGFAPSEPARAEIAAAARQALPGATLADTTRLASGAPVGFTSAAAFALYQLAYLTSGSVVIDNGTLAVKGTARSVDAYEAAIAEIEARRDRRLSGVLIDSADILPASVDPYVWRAERNGDSATVTGYVPSEAARDEITRALAARLPGVRIENRMRVAEGDPRMDWIGALKFAIEQLSRLAKGSVSLSGPSYEITGEAASAAAYTALVERLKTTLPASMTLRRQSIAPAAIAPFVFSAAQSGDTLLLGGYVPTDETAQAIVAAARPKFGNVTIEMRLLLAGGAPDGFVTAVTAGLQALSRLEGGTFDLTDRKLTLTGAVHGASGRASIESALAEALPEGFEPTLSLTEVEDGPMMSAEECQTALRGEAAKGRIDFGDNDDRLQLDAFGLLDRIAAVARRCPGATIEVGGHTDSGGGRSRNQALSERRAQAVVDYLVAAGVRPERLAAVGYGESRPIASNSNAAGRIQNRRIEFNVVGQ</sequence>
<organism evidence="6 7">
    <name type="scientific">Prosthecomicrobium pneumaticum</name>
    <dbReference type="NCBI Taxonomy" id="81895"/>
    <lineage>
        <taxon>Bacteria</taxon>
        <taxon>Pseudomonadati</taxon>
        <taxon>Pseudomonadota</taxon>
        <taxon>Alphaproteobacteria</taxon>
        <taxon>Hyphomicrobiales</taxon>
        <taxon>Kaistiaceae</taxon>
        <taxon>Prosthecomicrobium</taxon>
    </lineage>
</organism>
<dbReference type="Pfam" id="PF00691">
    <property type="entry name" value="OmpA"/>
    <property type="match status" value="1"/>
</dbReference>
<dbReference type="Pfam" id="PF04972">
    <property type="entry name" value="BON"/>
    <property type="match status" value="2"/>
</dbReference>